<dbReference type="InterPro" id="IPR012863">
    <property type="entry name" value="DUF1636"/>
</dbReference>
<name>A0A1Z3HN68_9CYAN</name>
<evidence type="ECO:0000313" key="2">
    <source>
        <dbReference type="Proteomes" id="UP000191901"/>
    </source>
</evidence>
<evidence type="ECO:0000313" key="1">
    <source>
        <dbReference type="EMBL" id="ASC71764.1"/>
    </source>
</evidence>
<dbReference type="Proteomes" id="UP000191901">
    <property type="component" value="Chromosome"/>
</dbReference>
<dbReference type="KEGG" id="hhg:XM38_027180"/>
<dbReference type="EMBL" id="CP021983">
    <property type="protein sequence ID" value="ASC71764.1"/>
    <property type="molecule type" value="Genomic_DNA"/>
</dbReference>
<proteinExistence type="predicted"/>
<gene>
    <name evidence="1" type="ORF">XM38_027180</name>
</gene>
<dbReference type="OrthoDB" id="424426at2"/>
<accession>A0A1Z3HN68</accession>
<reference evidence="1 2" key="1">
    <citation type="journal article" date="2016" name="Biochim. Biophys. Acta">
        <title>Characterization of red-shifted phycobilisomes isolated from the chlorophyll f-containing cyanobacterium Halomicronema hongdechloris.</title>
        <authorList>
            <person name="Li Y."/>
            <person name="Lin Y."/>
            <person name="Garvey C.J."/>
            <person name="Birch D."/>
            <person name="Corkery R.W."/>
            <person name="Loughlin P.C."/>
            <person name="Scheer H."/>
            <person name="Willows R.D."/>
            <person name="Chen M."/>
        </authorList>
    </citation>
    <scope>NUCLEOTIDE SEQUENCE [LARGE SCALE GENOMIC DNA]</scope>
    <source>
        <strain evidence="1 2">C2206</strain>
    </source>
</reference>
<protein>
    <recommendedName>
        <fullName evidence="3">Metal-binding protein</fullName>
    </recommendedName>
</protein>
<dbReference type="AlphaFoldDB" id="A0A1Z3HN68"/>
<dbReference type="STRING" id="1641165.XM38_14120"/>
<dbReference type="Pfam" id="PF07845">
    <property type="entry name" value="DUF1636"/>
    <property type="match status" value="1"/>
</dbReference>
<dbReference type="RefSeq" id="WP_080810346.1">
    <property type="nucleotide sequence ID" value="NZ_CP021983.2"/>
</dbReference>
<evidence type="ECO:0008006" key="3">
    <source>
        <dbReference type="Google" id="ProtNLM"/>
    </source>
</evidence>
<sequence>MSKHILFICKSCNAKSEQEHTSDPSDGTKLLNQLQILHQTWPHQADLEIREVGCLWTCSSPCAVAFSAPDKATYLFTQVPATESAKALLKFGEHYLASNDGTIPWKHFPEALQSASIAKIPSV</sequence>
<organism evidence="1 2">
    <name type="scientific">Halomicronema hongdechloris C2206</name>
    <dbReference type="NCBI Taxonomy" id="1641165"/>
    <lineage>
        <taxon>Bacteria</taxon>
        <taxon>Bacillati</taxon>
        <taxon>Cyanobacteriota</taxon>
        <taxon>Cyanophyceae</taxon>
        <taxon>Nodosilineales</taxon>
        <taxon>Nodosilineaceae</taxon>
        <taxon>Halomicronema</taxon>
    </lineage>
</organism>
<keyword evidence="2" id="KW-1185">Reference proteome</keyword>